<dbReference type="EMBL" id="JH159159">
    <property type="protein sequence ID" value="EGZ09695.1"/>
    <property type="molecule type" value="Genomic_DNA"/>
</dbReference>
<dbReference type="RefSeq" id="XP_009534556.1">
    <property type="nucleotide sequence ID" value="XM_009536261.1"/>
</dbReference>
<proteinExistence type="predicted"/>
<dbReference type="InParanoid" id="G5A4U5"/>
<dbReference type="Proteomes" id="UP000002640">
    <property type="component" value="Unassembled WGS sequence"/>
</dbReference>
<gene>
    <name evidence="2" type="ORF">PHYSODRAFT_338452</name>
</gene>
<organism evidence="2 3">
    <name type="scientific">Phytophthora sojae (strain P6497)</name>
    <name type="common">Soybean stem and root rot agent</name>
    <name type="synonym">Phytophthora megasperma f. sp. glycines</name>
    <dbReference type="NCBI Taxonomy" id="1094619"/>
    <lineage>
        <taxon>Eukaryota</taxon>
        <taxon>Sar</taxon>
        <taxon>Stramenopiles</taxon>
        <taxon>Oomycota</taxon>
        <taxon>Peronosporomycetes</taxon>
        <taxon>Peronosporales</taxon>
        <taxon>Peronosporaceae</taxon>
        <taxon>Phytophthora</taxon>
    </lineage>
</organism>
<feature type="compositionally biased region" description="Basic and acidic residues" evidence="1">
    <location>
        <begin position="85"/>
        <end position="96"/>
    </location>
</feature>
<protein>
    <recommendedName>
        <fullName evidence="4">CBF1-interacting co-repressor CIR N-terminal domain-containing protein</fullName>
    </recommendedName>
</protein>
<dbReference type="PANTHER" id="PTHR22093:SF0">
    <property type="entry name" value="LEUKOCYTE RECEPTOR CLUSTER MEMBER 1"/>
    <property type="match status" value="1"/>
</dbReference>
<evidence type="ECO:0000313" key="3">
    <source>
        <dbReference type="Proteomes" id="UP000002640"/>
    </source>
</evidence>
<dbReference type="KEGG" id="psoj:PHYSODRAFT_338452"/>
<evidence type="ECO:0000256" key="1">
    <source>
        <dbReference type="SAM" id="MobiDB-lite"/>
    </source>
</evidence>
<evidence type="ECO:0000313" key="2">
    <source>
        <dbReference type="EMBL" id="EGZ09695.1"/>
    </source>
</evidence>
<feature type="compositionally biased region" description="Basic and acidic residues" evidence="1">
    <location>
        <begin position="221"/>
        <end position="250"/>
    </location>
</feature>
<dbReference type="OMA" id="VWRRDNI"/>
<name>G5A4U5_PHYSP</name>
<keyword evidence="3" id="KW-1185">Reference proteome</keyword>
<dbReference type="GeneID" id="20647576"/>
<sequence length="250" mass="29612">MGGGGLRILPHKKWHVWRRDNIEHVLRDEREHEEQQRDRDAKERRLEQERRAEKLVSTGGGRAEEQHINFFKAEEALAAKAKSGGKREEKMDDTLGRHGKLPWYAQAEDAEKNEPTARQERKRKRELEGADPLQHMRPKEGRPLFDTSRRSDEKRGRRGVDEEGPAGSDRRKYSARYNRSSTSPERKGRRGHSSSEDEGDKRSKKRRKHHKEKKNSRKTSKKEAILQELRREREKREAKERRRAERLMYG</sequence>
<feature type="compositionally biased region" description="Basic and acidic residues" evidence="1">
    <location>
        <begin position="62"/>
        <end position="77"/>
    </location>
</feature>
<evidence type="ECO:0008006" key="4">
    <source>
        <dbReference type="Google" id="ProtNLM"/>
    </source>
</evidence>
<feature type="compositionally biased region" description="Basic and acidic residues" evidence="1">
    <location>
        <begin position="137"/>
        <end position="161"/>
    </location>
</feature>
<feature type="region of interest" description="Disordered" evidence="1">
    <location>
        <begin position="27"/>
        <end position="250"/>
    </location>
</feature>
<feature type="compositionally biased region" description="Basic and acidic residues" evidence="1">
    <location>
        <begin position="109"/>
        <end position="119"/>
    </location>
</feature>
<feature type="compositionally biased region" description="Basic and acidic residues" evidence="1">
    <location>
        <begin position="27"/>
        <end position="54"/>
    </location>
</feature>
<dbReference type="PANTHER" id="PTHR22093">
    <property type="entry name" value="LEUKOCYTE RECEPTOR CLUSTER LRC MEMBER 1"/>
    <property type="match status" value="1"/>
</dbReference>
<reference evidence="2 3" key="1">
    <citation type="journal article" date="2006" name="Science">
        <title>Phytophthora genome sequences uncover evolutionary origins and mechanisms of pathogenesis.</title>
        <authorList>
            <person name="Tyler B.M."/>
            <person name="Tripathy S."/>
            <person name="Zhang X."/>
            <person name="Dehal P."/>
            <person name="Jiang R.H."/>
            <person name="Aerts A."/>
            <person name="Arredondo F.D."/>
            <person name="Baxter L."/>
            <person name="Bensasson D."/>
            <person name="Beynon J.L."/>
            <person name="Chapman J."/>
            <person name="Damasceno C.M."/>
            <person name="Dorrance A.E."/>
            <person name="Dou D."/>
            <person name="Dickerman A.W."/>
            <person name="Dubchak I.L."/>
            <person name="Garbelotto M."/>
            <person name="Gijzen M."/>
            <person name="Gordon S.G."/>
            <person name="Govers F."/>
            <person name="Grunwald N.J."/>
            <person name="Huang W."/>
            <person name="Ivors K.L."/>
            <person name="Jones R.W."/>
            <person name="Kamoun S."/>
            <person name="Krampis K."/>
            <person name="Lamour K.H."/>
            <person name="Lee M.K."/>
            <person name="McDonald W.H."/>
            <person name="Medina M."/>
            <person name="Meijer H.J."/>
            <person name="Nordberg E.K."/>
            <person name="Maclean D.J."/>
            <person name="Ospina-Giraldo M.D."/>
            <person name="Morris P.F."/>
            <person name="Phuntumart V."/>
            <person name="Putnam N.H."/>
            <person name="Rash S."/>
            <person name="Rose J.K."/>
            <person name="Sakihama Y."/>
            <person name="Salamov A.A."/>
            <person name="Savidor A."/>
            <person name="Scheuring C.F."/>
            <person name="Smith B.M."/>
            <person name="Sobral B.W."/>
            <person name="Terry A."/>
            <person name="Torto-Alalibo T.A."/>
            <person name="Win J."/>
            <person name="Xu Z."/>
            <person name="Zhang H."/>
            <person name="Grigoriev I.V."/>
            <person name="Rokhsar D.S."/>
            <person name="Boore J.L."/>
        </authorList>
    </citation>
    <scope>NUCLEOTIDE SEQUENCE [LARGE SCALE GENOMIC DNA]</scope>
    <source>
        <strain evidence="2 3">P6497</strain>
    </source>
</reference>
<accession>G5A4U5</accession>
<dbReference type="InterPro" id="IPR039875">
    <property type="entry name" value="LENG1-like"/>
</dbReference>
<dbReference type="AlphaFoldDB" id="G5A4U5"/>
<feature type="compositionally biased region" description="Basic residues" evidence="1">
    <location>
        <begin position="202"/>
        <end position="220"/>
    </location>
</feature>
<dbReference type="SMR" id="G5A4U5"/>